<dbReference type="AlphaFoldDB" id="A0A2H0WTX4"/>
<proteinExistence type="predicted"/>
<dbReference type="Proteomes" id="UP000231198">
    <property type="component" value="Unassembled WGS sequence"/>
</dbReference>
<reference evidence="2" key="1">
    <citation type="submission" date="2017-09" db="EMBL/GenBank/DDBJ databases">
        <title>Depth-based differentiation of microbial function through sediment-hosted aquifers and enrichment of novel symbionts in the deep terrestrial subsurface.</title>
        <authorList>
            <person name="Probst A.J."/>
            <person name="Ladd B."/>
            <person name="Jarett J.K."/>
            <person name="Geller-Mcgrath D.E."/>
            <person name="Sieber C.M.K."/>
            <person name="Emerson J.B."/>
            <person name="Anantharaman K."/>
            <person name="Thomas B.C."/>
            <person name="Malmstrom R."/>
            <person name="Stieglmeier M."/>
            <person name="Klingl A."/>
            <person name="Woyke T."/>
            <person name="Ryan C.M."/>
            <person name="Banfield J.F."/>
        </authorList>
    </citation>
    <scope>NUCLEOTIDE SEQUENCE [LARGE SCALE GENOMIC DNA]</scope>
</reference>
<dbReference type="EMBL" id="PEZG01000004">
    <property type="protein sequence ID" value="PIS16103.1"/>
    <property type="molecule type" value="Genomic_DNA"/>
</dbReference>
<accession>A0A2H0WTX4</accession>
<sequence length="170" mass="19383">MVEIREGILAGRDELGAFFQGLSNTVEQAHSYKQHINLFNKFDFLGRYWYKLAYMVESVETVSMVDPEVLQGIQLTSDCYFGLWIEILSAANEKGVDEVACGLVGMEERMAKYGEFTRTRYGRAIKRKIKSAFDESVPIDLPTYVSMTRHVINERLGKIALQEELSPSQL</sequence>
<evidence type="ECO:0000313" key="2">
    <source>
        <dbReference type="Proteomes" id="UP000231198"/>
    </source>
</evidence>
<feature type="non-terminal residue" evidence="1">
    <location>
        <position position="170"/>
    </location>
</feature>
<gene>
    <name evidence="1" type="ORF">COT62_00115</name>
</gene>
<name>A0A2H0WTX4_9BACT</name>
<protein>
    <submittedName>
        <fullName evidence="1">Uncharacterized protein</fullName>
    </submittedName>
</protein>
<evidence type="ECO:0000313" key="1">
    <source>
        <dbReference type="EMBL" id="PIS16103.1"/>
    </source>
</evidence>
<organism evidence="1 2">
    <name type="scientific">Candidatus Roizmanbacteria bacterium CG09_land_8_20_14_0_10_41_9</name>
    <dbReference type="NCBI Taxonomy" id="1974850"/>
    <lineage>
        <taxon>Bacteria</taxon>
        <taxon>Candidatus Roizmaniibacteriota</taxon>
    </lineage>
</organism>
<comment type="caution">
    <text evidence="1">The sequence shown here is derived from an EMBL/GenBank/DDBJ whole genome shotgun (WGS) entry which is preliminary data.</text>
</comment>